<feature type="compositionally biased region" description="Basic and acidic residues" evidence="1">
    <location>
        <begin position="252"/>
        <end position="271"/>
    </location>
</feature>
<accession>A0A086XUG7</accession>
<dbReference type="Pfam" id="PF09557">
    <property type="entry name" value="DUF2382"/>
    <property type="match status" value="1"/>
</dbReference>
<proteinExistence type="predicted"/>
<dbReference type="PANTHER" id="PTHR38463:SF1">
    <property type="entry name" value="STRESS RESPONSE PROTEIN YSNF"/>
    <property type="match status" value="1"/>
</dbReference>
<evidence type="ECO:0000256" key="1">
    <source>
        <dbReference type="SAM" id="MobiDB-lite"/>
    </source>
</evidence>
<name>A0A086XUG7_9RHOB</name>
<dbReference type="RefSeq" id="WP_084684263.1">
    <property type="nucleotide sequence ID" value="NZ_CP035509.1"/>
</dbReference>
<comment type="caution">
    <text evidence="2">The sequence shown here is derived from an EMBL/GenBank/DDBJ whole genome shotgun (WGS) entry which is preliminary data.</text>
</comment>
<dbReference type="EMBL" id="JGYG01000023">
    <property type="protein sequence ID" value="KFI25667.1"/>
    <property type="molecule type" value="Genomic_DNA"/>
</dbReference>
<evidence type="ECO:0000313" key="3">
    <source>
        <dbReference type="Proteomes" id="UP000028826"/>
    </source>
</evidence>
<dbReference type="OrthoDB" id="7204249at2"/>
<protein>
    <submittedName>
        <fullName evidence="2">Uncharacterized protein</fullName>
    </submittedName>
</protein>
<dbReference type="InterPro" id="IPR019060">
    <property type="entry name" value="DUF2382"/>
</dbReference>
<organism evidence="2 3">
    <name type="scientific">Haematobacter massiliensis</name>
    <dbReference type="NCBI Taxonomy" id="195105"/>
    <lineage>
        <taxon>Bacteria</taxon>
        <taxon>Pseudomonadati</taxon>
        <taxon>Pseudomonadota</taxon>
        <taxon>Alphaproteobacteria</taxon>
        <taxon>Rhodobacterales</taxon>
        <taxon>Paracoccaceae</taxon>
        <taxon>Haematobacter</taxon>
    </lineage>
</organism>
<dbReference type="Proteomes" id="UP000028826">
    <property type="component" value="Unassembled WGS sequence"/>
</dbReference>
<dbReference type="PANTHER" id="PTHR38463">
    <property type="entry name" value="STRESS RESPONSE PROTEIN YSNF"/>
    <property type="match status" value="1"/>
</dbReference>
<reference evidence="2 3" key="1">
    <citation type="submission" date="2014-03" db="EMBL/GenBank/DDBJ databases">
        <title>Genome of Haematobacter massiliensis CCUG 47968.</title>
        <authorList>
            <person name="Wang D."/>
            <person name="Wang G."/>
        </authorList>
    </citation>
    <scope>NUCLEOTIDE SEQUENCE [LARGE SCALE GENOMIC DNA]</scope>
    <source>
        <strain evidence="2 3">CCUG 47968</strain>
    </source>
</reference>
<sequence length="287" mass="31616">MTYTTDTGTGTTGTTGGTAISALFDNRTDAEQATARLREVGIPEAQIRVVQGAESATTGVADPEGSKGFWDSLSDLFFPNEDRYSYAEGLSRGGYLVAVTGLNDAEYDAALAILDDEGTVNIEEREESWRSEGWSGYENSPYATAGAATAPMAAATDRVSDDAAIPVVEERLRVGKRDTNRGHVRVRAYTVEEPVSESVDLREERVELERRPVDRAAVVDEDFRDRTIEAEEHREEAVVAKDARVVEEIGLRKTSDTHRETVSDTVRHTEVEVDDDRDDRELPRTGR</sequence>
<dbReference type="AlphaFoldDB" id="A0A086XUG7"/>
<evidence type="ECO:0000313" key="2">
    <source>
        <dbReference type="EMBL" id="KFI25667.1"/>
    </source>
</evidence>
<feature type="region of interest" description="Disordered" evidence="1">
    <location>
        <begin position="252"/>
        <end position="287"/>
    </location>
</feature>
<dbReference type="eggNOG" id="COG3861">
    <property type="taxonomic scope" value="Bacteria"/>
</dbReference>
<gene>
    <name evidence="2" type="ORF">CN97_07780</name>
</gene>
<keyword evidence="3" id="KW-1185">Reference proteome</keyword>
<dbReference type="InterPro" id="IPR052967">
    <property type="entry name" value="Stress_Response_Assoc"/>
</dbReference>
<dbReference type="STRING" id="195105.CN97_07780"/>